<protein>
    <submittedName>
        <fullName evidence="2">Phosphatase 2C-like domain-containing protein</fullName>
    </submittedName>
</protein>
<dbReference type="Gene3D" id="3.60.40.10">
    <property type="entry name" value="PPM-type phosphatase domain"/>
    <property type="match status" value="1"/>
</dbReference>
<feature type="domain" description="PPM-type phosphatase" evidence="1">
    <location>
        <begin position="1"/>
        <end position="326"/>
    </location>
</feature>
<accession>A0AAD6VBS8</accession>
<proteinExistence type="predicted"/>
<dbReference type="SUPFAM" id="SSF81606">
    <property type="entry name" value="PP2C-like"/>
    <property type="match status" value="1"/>
</dbReference>
<gene>
    <name evidence="2" type="ORF">GGX14DRAFT_365552</name>
</gene>
<dbReference type="CDD" id="cd00143">
    <property type="entry name" value="PP2Cc"/>
    <property type="match status" value="1"/>
</dbReference>
<name>A0AAD6VBS8_9AGAR</name>
<dbReference type="GO" id="GO:0004722">
    <property type="term" value="F:protein serine/threonine phosphatase activity"/>
    <property type="evidence" value="ECO:0007669"/>
    <property type="project" value="InterPro"/>
</dbReference>
<dbReference type="PANTHER" id="PTHR13832">
    <property type="entry name" value="PROTEIN PHOSPHATASE 2C"/>
    <property type="match status" value="1"/>
</dbReference>
<dbReference type="Pfam" id="PF00481">
    <property type="entry name" value="PP2C"/>
    <property type="match status" value="1"/>
</dbReference>
<dbReference type="InterPro" id="IPR036457">
    <property type="entry name" value="PPM-type-like_dom_sf"/>
</dbReference>
<dbReference type="SMART" id="SM00332">
    <property type="entry name" value="PP2Cc"/>
    <property type="match status" value="1"/>
</dbReference>
<dbReference type="PROSITE" id="PS51746">
    <property type="entry name" value="PPM_2"/>
    <property type="match status" value="1"/>
</dbReference>
<evidence type="ECO:0000313" key="2">
    <source>
        <dbReference type="EMBL" id="KAJ7208354.1"/>
    </source>
</evidence>
<organism evidence="2 3">
    <name type="scientific">Mycena pura</name>
    <dbReference type="NCBI Taxonomy" id="153505"/>
    <lineage>
        <taxon>Eukaryota</taxon>
        <taxon>Fungi</taxon>
        <taxon>Dikarya</taxon>
        <taxon>Basidiomycota</taxon>
        <taxon>Agaricomycotina</taxon>
        <taxon>Agaricomycetes</taxon>
        <taxon>Agaricomycetidae</taxon>
        <taxon>Agaricales</taxon>
        <taxon>Marasmiineae</taxon>
        <taxon>Mycenaceae</taxon>
        <taxon>Mycena</taxon>
    </lineage>
</organism>
<keyword evidence="3" id="KW-1185">Reference proteome</keyword>
<dbReference type="PANTHER" id="PTHR13832:SF792">
    <property type="entry name" value="GM14286P"/>
    <property type="match status" value="1"/>
</dbReference>
<dbReference type="InterPro" id="IPR001932">
    <property type="entry name" value="PPM-type_phosphatase-like_dom"/>
</dbReference>
<reference evidence="2" key="1">
    <citation type="submission" date="2023-03" db="EMBL/GenBank/DDBJ databases">
        <title>Massive genome expansion in bonnet fungi (Mycena s.s.) driven by repeated elements and novel gene families across ecological guilds.</title>
        <authorList>
            <consortium name="Lawrence Berkeley National Laboratory"/>
            <person name="Harder C.B."/>
            <person name="Miyauchi S."/>
            <person name="Viragh M."/>
            <person name="Kuo A."/>
            <person name="Thoen E."/>
            <person name="Andreopoulos B."/>
            <person name="Lu D."/>
            <person name="Skrede I."/>
            <person name="Drula E."/>
            <person name="Henrissat B."/>
            <person name="Morin E."/>
            <person name="Kohler A."/>
            <person name="Barry K."/>
            <person name="LaButti K."/>
            <person name="Morin E."/>
            <person name="Salamov A."/>
            <person name="Lipzen A."/>
            <person name="Mereny Z."/>
            <person name="Hegedus B."/>
            <person name="Baldrian P."/>
            <person name="Stursova M."/>
            <person name="Weitz H."/>
            <person name="Taylor A."/>
            <person name="Grigoriev I.V."/>
            <person name="Nagy L.G."/>
            <person name="Martin F."/>
            <person name="Kauserud H."/>
        </authorList>
    </citation>
    <scope>NUCLEOTIDE SEQUENCE</scope>
    <source>
        <strain evidence="2">9144</strain>
    </source>
</reference>
<evidence type="ECO:0000259" key="1">
    <source>
        <dbReference type="PROSITE" id="PS51746"/>
    </source>
</evidence>
<dbReference type="Proteomes" id="UP001219525">
    <property type="component" value="Unassembled WGS sequence"/>
</dbReference>
<dbReference type="InterPro" id="IPR015655">
    <property type="entry name" value="PP2C"/>
</dbReference>
<sequence>MPGGSPPGARPSQDLQMVEQWDVGGKEWIFALVLDGHSGEINGVAELALERLPAMVKAALSDALTANPLQNDVVDNLLCKAIAKIDNQIADDFLAHRDWTGSEPPIEVKRARSGSTLCLALVDPDRNVHVANLGDCEAFLVAPRGQTPQYLDMGFHHRVFNEKEAARILADHPNEPNCIKQWSNGLRLFSGLELSRGLGDLHLKLDVLDARQLLADLPLNSNTDLTHLLTPPYLSNVAEVAHAVAQPGSFLVMASDGLLDVFSWKYTTSRGSLGQVCADAVAELAEGENPAYEIVSHVWGDAPASIIIGGEVKRRVDDVTVVVLVL</sequence>
<evidence type="ECO:0000313" key="3">
    <source>
        <dbReference type="Proteomes" id="UP001219525"/>
    </source>
</evidence>
<dbReference type="AlphaFoldDB" id="A0AAD6VBS8"/>
<comment type="caution">
    <text evidence="2">The sequence shown here is derived from an EMBL/GenBank/DDBJ whole genome shotgun (WGS) entry which is preliminary data.</text>
</comment>
<dbReference type="EMBL" id="JARJCW010000034">
    <property type="protein sequence ID" value="KAJ7208354.1"/>
    <property type="molecule type" value="Genomic_DNA"/>
</dbReference>